<evidence type="ECO:0000256" key="1">
    <source>
        <dbReference type="SAM" id="Phobius"/>
    </source>
</evidence>
<dbReference type="EMBL" id="BK015870">
    <property type="protein sequence ID" value="DAD70712.1"/>
    <property type="molecule type" value="Genomic_DNA"/>
</dbReference>
<keyword evidence="1" id="KW-0812">Transmembrane</keyword>
<name>A0A8S5LLJ7_9CAUD</name>
<keyword evidence="1" id="KW-0472">Membrane</keyword>
<evidence type="ECO:0000313" key="2">
    <source>
        <dbReference type="EMBL" id="DAD70712.1"/>
    </source>
</evidence>
<organism evidence="2">
    <name type="scientific">Siphoviridae sp. ctKcB20</name>
    <dbReference type="NCBI Taxonomy" id="2827568"/>
    <lineage>
        <taxon>Viruses</taxon>
        <taxon>Duplodnaviria</taxon>
        <taxon>Heunggongvirae</taxon>
        <taxon>Uroviricota</taxon>
        <taxon>Caudoviricetes</taxon>
    </lineage>
</organism>
<feature type="transmembrane region" description="Helical" evidence="1">
    <location>
        <begin position="29"/>
        <end position="48"/>
    </location>
</feature>
<proteinExistence type="predicted"/>
<keyword evidence="1" id="KW-1133">Transmembrane helix</keyword>
<accession>A0A8S5LLJ7</accession>
<reference evidence="2" key="1">
    <citation type="journal article" date="2021" name="Proc. Natl. Acad. Sci. U.S.A.">
        <title>A Catalog of Tens of Thousands of Viruses from Human Metagenomes Reveals Hidden Associations with Chronic Diseases.</title>
        <authorList>
            <person name="Tisza M.J."/>
            <person name="Buck C.B."/>
        </authorList>
    </citation>
    <scope>NUCLEOTIDE SEQUENCE</scope>
    <source>
        <strain evidence="2">CtKcB20</strain>
    </source>
</reference>
<protein>
    <submittedName>
        <fullName evidence="2">Uncharacterized protein</fullName>
    </submittedName>
</protein>
<sequence>MTVIFKSGRILYCLSIPIPFIMPNRLTGAPYLELLSTAVVLFILISFVSRTFPT</sequence>